<gene>
    <name evidence="8" type="ORF">BP5796_12176</name>
</gene>
<dbReference type="InterPro" id="IPR036396">
    <property type="entry name" value="Cyt_P450_sf"/>
</dbReference>
<comment type="cofactor">
    <cofactor evidence="1">
        <name>heme</name>
        <dbReference type="ChEBI" id="CHEBI:30413"/>
    </cofactor>
</comment>
<evidence type="ECO:0000256" key="5">
    <source>
        <dbReference type="ARBA" id="ARBA00023002"/>
    </source>
</evidence>
<name>A0A3D8QBN3_9HELO</name>
<dbReference type="PANTHER" id="PTHR24287">
    <property type="entry name" value="P450, PUTATIVE (EUROFUNG)-RELATED"/>
    <property type="match status" value="1"/>
</dbReference>
<comment type="similarity">
    <text evidence="2">Belongs to the cytochrome P450 family.</text>
</comment>
<keyword evidence="3" id="KW-0349">Heme</keyword>
<dbReference type="InterPro" id="IPR002974">
    <property type="entry name" value="Cyt_P450_E_CYP52_ascomycetes"/>
</dbReference>
<dbReference type="Gene3D" id="1.10.630.10">
    <property type="entry name" value="Cytochrome P450"/>
    <property type="match status" value="1"/>
</dbReference>
<dbReference type="SUPFAM" id="SSF48264">
    <property type="entry name" value="Cytochrome P450"/>
    <property type="match status" value="1"/>
</dbReference>
<dbReference type="EMBL" id="PDLN01000020">
    <property type="protein sequence ID" value="RDW59252.1"/>
    <property type="molecule type" value="Genomic_DNA"/>
</dbReference>
<dbReference type="GO" id="GO:0016712">
    <property type="term" value="F:oxidoreductase activity, acting on paired donors, with incorporation or reduction of molecular oxygen, reduced flavin or flavoprotein as one donor, and incorporation of one atom of oxygen"/>
    <property type="evidence" value="ECO:0007669"/>
    <property type="project" value="InterPro"/>
</dbReference>
<evidence type="ECO:0000256" key="4">
    <source>
        <dbReference type="ARBA" id="ARBA00022723"/>
    </source>
</evidence>
<evidence type="ECO:0008006" key="10">
    <source>
        <dbReference type="Google" id="ProtNLM"/>
    </source>
</evidence>
<protein>
    <recommendedName>
        <fullName evidence="10">Cytochrome P450 alkane hydroxylase</fullName>
    </recommendedName>
</protein>
<keyword evidence="5" id="KW-0560">Oxidoreductase</keyword>
<keyword evidence="7" id="KW-0503">Monooxygenase</keyword>
<dbReference type="InterPro" id="IPR047146">
    <property type="entry name" value="Cyt_P450_E_CYP52_fungi"/>
</dbReference>
<keyword evidence="6" id="KW-0408">Iron</keyword>
<evidence type="ECO:0000256" key="6">
    <source>
        <dbReference type="ARBA" id="ARBA00023004"/>
    </source>
</evidence>
<proteinExistence type="inferred from homology"/>
<dbReference type="Proteomes" id="UP000256328">
    <property type="component" value="Unassembled WGS sequence"/>
</dbReference>
<evidence type="ECO:0000256" key="2">
    <source>
        <dbReference type="ARBA" id="ARBA00010617"/>
    </source>
</evidence>
<dbReference type="Pfam" id="PF00067">
    <property type="entry name" value="p450"/>
    <property type="match status" value="1"/>
</dbReference>
<keyword evidence="4" id="KW-0479">Metal-binding</keyword>
<dbReference type="GO" id="GO:0020037">
    <property type="term" value="F:heme binding"/>
    <property type="evidence" value="ECO:0007669"/>
    <property type="project" value="InterPro"/>
</dbReference>
<accession>A0A3D8QBN3</accession>
<dbReference type="CDD" id="cd11063">
    <property type="entry name" value="CYP52"/>
    <property type="match status" value="1"/>
</dbReference>
<dbReference type="AlphaFoldDB" id="A0A3D8QBN3"/>
<dbReference type="OrthoDB" id="1470350at2759"/>
<comment type="caution">
    <text evidence="8">The sequence shown here is derived from an EMBL/GenBank/DDBJ whole genome shotgun (WGS) entry which is preliminary data.</text>
</comment>
<sequence>MLAIMENTSPVLLIVALSVIVLSYTRIRRHLEERAFKRAHKCKPAIRAPQAERTIGLSAFLKVLSFRREHTSLEQTLRRALEVGRTNTAVVLGQNIVFTCDPENLKTVLATNFLDYGIGPRIHFMGPLLGEGIFTLDDVAWQHSRASPSSPALIRPCFTRTQIANLSSLETHVQALIACLPTSNGTPVDLQPLFFNFTIDSATEFLLGQSVSCQGSAPGSAGWEFSEAFDYAEAAIERRNALGKYAWLLRDPKFHESCKIVHEFTDRYISEALKGNTKPGLYNLLAELAGECRDPIQLRNELLNVLLAARDTTASLLGSIFYLLARNPHVWNKLRKEVEELDGQLPDYKTLKEMRYLKSVLNETLRLIPPVPLNERFARKDTVLPHGGGPDGESPMYVAKGSRVVYSIWAMHRLPEIWGSDGQSYRPERWLDESVPLRPGWGFL</sequence>
<dbReference type="PRINTS" id="PR01239">
    <property type="entry name" value="EP450IICYP52"/>
</dbReference>
<dbReference type="GO" id="GO:0005506">
    <property type="term" value="F:iron ion binding"/>
    <property type="evidence" value="ECO:0007669"/>
    <property type="project" value="InterPro"/>
</dbReference>
<dbReference type="PANTHER" id="PTHR24287:SF1">
    <property type="entry name" value="P450, PUTATIVE (EUROFUNG)-RELATED"/>
    <property type="match status" value="1"/>
</dbReference>
<evidence type="ECO:0000256" key="7">
    <source>
        <dbReference type="ARBA" id="ARBA00023033"/>
    </source>
</evidence>
<evidence type="ECO:0000256" key="3">
    <source>
        <dbReference type="ARBA" id="ARBA00022617"/>
    </source>
</evidence>
<evidence type="ECO:0000313" key="9">
    <source>
        <dbReference type="Proteomes" id="UP000256328"/>
    </source>
</evidence>
<organism evidence="8 9">
    <name type="scientific">Coleophoma crateriformis</name>
    <dbReference type="NCBI Taxonomy" id="565419"/>
    <lineage>
        <taxon>Eukaryota</taxon>
        <taxon>Fungi</taxon>
        <taxon>Dikarya</taxon>
        <taxon>Ascomycota</taxon>
        <taxon>Pezizomycotina</taxon>
        <taxon>Leotiomycetes</taxon>
        <taxon>Helotiales</taxon>
        <taxon>Dermateaceae</taxon>
        <taxon>Coleophoma</taxon>
    </lineage>
</organism>
<evidence type="ECO:0000313" key="8">
    <source>
        <dbReference type="EMBL" id="RDW59252.1"/>
    </source>
</evidence>
<evidence type="ECO:0000256" key="1">
    <source>
        <dbReference type="ARBA" id="ARBA00001971"/>
    </source>
</evidence>
<dbReference type="InterPro" id="IPR001128">
    <property type="entry name" value="Cyt_P450"/>
</dbReference>
<keyword evidence="9" id="KW-1185">Reference proteome</keyword>
<reference evidence="8 9" key="1">
    <citation type="journal article" date="2018" name="IMA Fungus">
        <title>IMA Genome-F 9: Draft genome sequence of Annulohypoxylon stygium, Aspergillus mulundensis, Berkeleyomyces basicola (syn. Thielaviopsis basicola), Ceratocystis smalleyi, two Cercospora beticola strains, Coleophoma cylindrospora, Fusarium fracticaudum, Phialophora cf. hyalina, and Morchella septimelata.</title>
        <authorList>
            <person name="Wingfield B.D."/>
            <person name="Bills G.F."/>
            <person name="Dong Y."/>
            <person name="Huang W."/>
            <person name="Nel W.J."/>
            <person name="Swalarsk-Parry B.S."/>
            <person name="Vaghefi N."/>
            <person name="Wilken P.M."/>
            <person name="An Z."/>
            <person name="de Beer Z.W."/>
            <person name="De Vos L."/>
            <person name="Chen L."/>
            <person name="Duong T.A."/>
            <person name="Gao Y."/>
            <person name="Hammerbacher A."/>
            <person name="Kikkert J.R."/>
            <person name="Li Y."/>
            <person name="Li H."/>
            <person name="Li K."/>
            <person name="Li Q."/>
            <person name="Liu X."/>
            <person name="Ma X."/>
            <person name="Naidoo K."/>
            <person name="Pethybridge S.J."/>
            <person name="Sun J."/>
            <person name="Steenkamp E.T."/>
            <person name="van der Nest M.A."/>
            <person name="van Wyk S."/>
            <person name="Wingfield M.J."/>
            <person name="Xiong C."/>
            <person name="Yue Q."/>
            <person name="Zhang X."/>
        </authorList>
    </citation>
    <scope>NUCLEOTIDE SEQUENCE [LARGE SCALE GENOMIC DNA]</scope>
    <source>
        <strain evidence="8 9">BP5796</strain>
    </source>
</reference>